<dbReference type="Proteomes" id="UP000001055">
    <property type="component" value="Unassembled WGS sequence"/>
</dbReference>
<keyword evidence="3" id="KW-0813">Transport</keyword>
<keyword evidence="8" id="KW-0472">Membrane</keyword>
<dbReference type="RefSeq" id="XP_001802976.1">
    <property type="nucleotide sequence ID" value="XM_001802924.1"/>
</dbReference>
<organism evidence="9 10">
    <name type="scientific">Phaeosphaeria nodorum (strain SN15 / ATCC MYA-4574 / FGSC 10173)</name>
    <name type="common">Glume blotch fungus</name>
    <name type="synonym">Parastagonospora nodorum</name>
    <dbReference type="NCBI Taxonomy" id="321614"/>
    <lineage>
        <taxon>Eukaryota</taxon>
        <taxon>Fungi</taxon>
        <taxon>Dikarya</taxon>
        <taxon>Ascomycota</taxon>
        <taxon>Pezizomycotina</taxon>
        <taxon>Dothideomycetes</taxon>
        <taxon>Pleosporomycetidae</taxon>
        <taxon>Pleosporales</taxon>
        <taxon>Pleosporineae</taxon>
        <taxon>Phaeosphaeriaceae</taxon>
        <taxon>Parastagonospora</taxon>
    </lineage>
</organism>
<dbReference type="GO" id="GO:0005743">
    <property type="term" value="C:mitochondrial inner membrane"/>
    <property type="evidence" value="ECO:0007669"/>
    <property type="project" value="UniProtKB-SubCell"/>
</dbReference>
<evidence type="ECO:0000256" key="1">
    <source>
        <dbReference type="ARBA" id="ARBA00004443"/>
    </source>
</evidence>
<dbReference type="HOGENOM" id="CLU_084284_0_0_1"/>
<name>Q0U658_PHANO</name>
<evidence type="ECO:0000256" key="7">
    <source>
        <dbReference type="ARBA" id="ARBA00023128"/>
    </source>
</evidence>
<proteinExistence type="inferred from homology"/>
<comment type="similarity">
    <text evidence="2">Belongs to the complex I NDUFA5 subunit family.</text>
</comment>
<dbReference type="EMBL" id="CH445347">
    <property type="protein sequence ID" value="EAT80054.2"/>
    <property type="molecule type" value="Genomic_DNA"/>
</dbReference>
<evidence type="ECO:0000256" key="6">
    <source>
        <dbReference type="ARBA" id="ARBA00022982"/>
    </source>
</evidence>
<dbReference type="InParanoid" id="Q0U658"/>
<evidence type="ECO:0000256" key="3">
    <source>
        <dbReference type="ARBA" id="ARBA00022448"/>
    </source>
</evidence>
<dbReference type="InterPro" id="IPR006806">
    <property type="entry name" value="NDUFA5"/>
</dbReference>
<sequence>MRAAARLFASVKPGQFLEAGAPTGLTGLLTHPSPRSTLLHHYTSTLDKLKQIPESSVYRQSTEALTKHRLAIVEQSKPAGWEEWEDKIKAQMEKDPGLVKLIKHTSGGATLVLPRVQEVDERSTMAEWDGEVVQSFPEGIRSAKERLPHAKKMKGDVNYSPERVFSQVKFDPEPQYTTDALKGQADMVHRISDLESKLGAGLIEEVIQVAEGEHKLVDDMIKSKVWEPLEESAPEGQWSYFERNTHTGTT</sequence>
<protein>
    <submittedName>
        <fullName evidence="9">Uncharacterized protein</fullName>
    </submittedName>
</protein>
<evidence type="ECO:0000256" key="5">
    <source>
        <dbReference type="ARBA" id="ARBA00022792"/>
    </source>
</evidence>
<dbReference type="STRING" id="321614.Q0U658"/>
<evidence type="ECO:0000256" key="4">
    <source>
        <dbReference type="ARBA" id="ARBA00022660"/>
    </source>
</evidence>
<keyword evidence="5" id="KW-0999">Mitochondrion inner membrane</keyword>
<accession>Q0U658</accession>
<dbReference type="GeneID" id="5979887"/>
<dbReference type="VEuPathDB" id="FungiDB:JI435_127560"/>
<evidence type="ECO:0000256" key="8">
    <source>
        <dbReference type="ARBA" id="ARBA00023136"/>
    </source>
</evidence>
<evidence type="ECO:0000313" key="10">
    <source>
        <dbReference type="Proteomes" id="UP000001055"/>
    </source>
</evidence>
<keyword evidence="6" id="KW-0249">Electron transport</keyword>
<dbReference type="GO" id="GO:0045271">
    <property type="term" value="C:respiratory chain complex I"/>
    <property type="evidence" value="ECO:0000318"/>
    <property type="project" value="GO_Central"/>
</dbReference>
<keyword evidence="4" id="KW-0679">Respiratory chain</keyword>
<evidence type="ECO:0000256" key="2">
    <source>
        <dbReference type="ARBA" id="ARBA00010261"/>
    </source>
</evidence>
<dbReference type="eggNOG" id="ENOG502S4WS">
    <property type="taxonomic scope" value="Eukaryota"/>
</dbReference>
<dbReference type="PANTHER" id="PTHR12653:SF0">
    <property type="entry name" value="NADH DEHYDROGENASE [UBIQUINONE] 1 ALPHA SUBCOMPLEX SUBUNIT 5"/>
    <property type="match status" value="1"/>
</dbReference>
<dbReference type="AlphaFoldDB" id="Q0U658"/>
<comment type="subcellular location">
    <subcellularLocation>
        <location evidence="1">Mitochondrion inner membrane</location>
        <topology evidence="1">Peripheral membrane protein</topology>
        <orientation evidence="1">Matrix side</orientation>
    </subcellularLocation>
</comment>
<keyword evidence="7" id="KW-0496">Mitochondrion</keyword>
<dbReference type="PANTHER" id="PTHR12653">
    <property type="entry name" value="NADH-UBIQUINONE OXIDOREDUCTASE 13 KD-B SUBUNIT"/>
    <property type="match status" value="1"/>
</dbReference>
<gene>
    <name evidence="9" type="ORF">SNOG_12756</name>
</gene>
<dbReference type="KEGG" id="pno:SNOG_12756"/>
<dbReference type="GO" id="GO:0022904">
    <property type="term" value="P:respiratory electron transport chain"/>
    <property type="evidence" value="ECO:0007669"/>
    <property type="project" value="InterPro"/>
</dbReference>
<dbReference type="Pfam" id="PF04716">
    <property type="entry name" value="ETC_C1_NDUFA5"/>
    <property type="match status" value="1"/>
</dbReference>
<reference evidence="10" key="1">
    <citation type="journal article" date="2007" name="Plant Cell">
        <title>Dothideomycete-plant interactions illuminated by genome sequencing and EST analysis of the wheat pathogen Stagonospora nodorum.</title>
        <authorList>
            <person name="Hane J.K."/>
            <person name="Lowe R.G."/>
            <person name="Solomon P.S."/>
            <person name="Tan K.C."/>
            <person name="Schoch C.L."/>
            <person name="Spatafora J.W."/>
            <person name="Crous P.W."/>
            <person name="Kodira C."/>
            <person name="Birren B.W."/>
            <person name="Galagan J.E."/>
            <person name="Torriani S.F."/>
            <person name="McDonald B.A."/>
            <person name="Oliver R.P."/>
        </authorList>
    </citation>
    <scope>NUCLEOTIDE SEQUENCE [LARGE SCALE GENOMIC DNA]</scope>
    <source>
        <strain evidence="10">SN15 / ATCC MYA-4574 / FGSC 10173</strain>
    </source>
</reference>
<evidence type="ECO:0000313" key="9">
    <source>
        <dbReference type="EMBL" id="EAT80054.2"/>
    </source>
</evidence>